<feature type="region of interest" description="Disordered" evidence="1">
    <location>
        <begin position="83"/>
        <end position="109"/>
    </location>
</feature>
<feature type="chain" id="PRO_5025578719" evidence="2">
    <location>
        <begin position="23"/>
        <end position="109"/>
    </location>
</feature>
<reference evidence="3" key="1">
    <citation type="submission" date="2019-12" db="EMBL/GenBank/DDBJ databases">
        <title>An insight into the sialome of adult female Ixodes ricinus ticks feeding for 6 days.</title>
        <authorList>
            <person name="Perner J."/>
            <person name="Ribeiro J.M.C."/>
        </authorList>
    </citation>
    <scope>NUCLEOTIDE SEQUENCE</scope>
    <source>
        <strain evidence="3">Semi-engorged</strain>
        <tissue evidence="3">Salivary glands</tissue>
    </source>
</reference>
<accession>A0A6B0UJ85</accession>
<sequence length="109" mass="12136">MYVLVLARRALILHPCLPTISATCSELGTGTHSVVFWLFFVPRVGFEVWVQRVMFVVQSQHGQLEGKLEGPLVFETAASLHVGKQTSTSRHRRSATVGGHTTRIDHVQK</sequence>
<name>A0A6B0UJ85_IXORI</name>
<dbReference type="AlphaFoldDB" id="A0A6B0UJ85"/>
<feature type="signal peptide" evidence="2">
    <location>
        <begin position="1"/>
        <end position="22"/>
    </location>
</feature>
<proteinExistence type="predicted"/>
<dbReference type="EMBL" id="GIFC01007612">
    <property type="protein sequence ID" value="MXU89695.1"/>
    <property type="molecule type" value="Transcribed_RNA"/>
</dbReference>
<protein>
    <submittedName>
        <fullName evidence="3">Putative secreted protein</fullName>
    </submittedName>
</protein>
<evidence type="ECO:0000313" key="3">
    <source>
        <dbReference type="EMBL" id="MXU89695.1"/>
    </source>
</evidence>
<evidence type="ECO:0000256" key="2">
    <source>
        <dbReference type="SAM" id="SignalP"/>
    </source>
</evidence>
<keyword evidence="2" id="KW-0732">Signal</keyword>
<evidence type="ECO:0000256" key="1">
    <source>
        <dbReference type="SAM" id="MobiDB-lite"/>
    </source>
</evidence>
<organism evidence="3">
    <name type="scientific">Ixodes ricinus</name>
    <name type="common">Common tick</name>
    <name type="synonym">Acarus ricinus</name>
    <dbReference type="NCBI Taxonomy" id="34613"/>
    <lineage>
        <taxon>Eukaryota</taxon>
        <taxon>Metazoa</taxon>
        <taxon>Ecdysozoa</taxon>
        <taxon>Arthropoda</taxon>
        <taxon>Chelicerata</taxon>
        <taxon>Arachnida</taxon>
        <taxon>Acari</taxon>
        <taxon>Parasitiformes</taxon>
        <taxon>Ixodida</taxon>
        <taxon>Ixodoidea</taxon>
        <taxon>Ixodidae</taxon>
        <taxon>Ixodinae</taxon>
        <taxon>Ixodes</taxon>
    </lineage>
</organism>